<protein>
    <recommendedName>
        <fullName evidence="1">Stress-response A/B barrel domain-containing protein</fullName>
    </recommendedName>
</protein>
<organism evidence="2 3">
    <name type="scientific">Hirsutella minnesotensis 3608</name>
    <dbReference type="NCBI Taxonomy" id="1043627"/>
    <lineage>
        <taxon>Eukaryota</taxon>
        <taxon>Fungi</taxon>
        <taxon>Dikarya</taxon>
        <taxon>Ascomycota</taxon>
        <taxon>Pezizomycotina</taxon>
        <taxon>Sordariomycetes</taxon>
        <taxon>Hypocreomycetidae</taxon>
        <taxon>Hypocreales</taxon>
        <taxon>Ophiocordycipitaceae</taxon>
        <taxon>Hirsutella</taxon>
    </lineage>
</organism>
<evidence type="ECO:0000313" key="2">
    <source>
        <dbReference type="EMBL" id="KJZ75923.1"/>
    </source>
</evidence>
<dbReference type="Pfam" id="PF07876">
    <property type="entry name" value="Dabb"/>
    <property type="match status" value="1"/>
</dbReference>
<gene>
    <name evidence="2" type="ORF">HIM_04747</name>
</gene>
<dbReference type="SUPFAM" id="SSF54909">
    <property type="entry name" value="Dimeric alpha+beta barrel"/>
    <property type="match status" value="1"/>
</dbReference>
<evidence type="ECO:0000313" key="3">
    <source>
        <dbReference type="Proteomes" id="UP000054481"/>
    </source>
</evidence>
<dbReference type="Gene3D" id="3.30.70.100">
    <property type="match status" value="1"/>
</dbReference>
<keyword evidence="3" id="KW-1185">Reference proteome</keyword>
<dbReference type="Proteomes" id="UP000054481">
    <property type="component" value="Unassembled WGS sequence"/>
</dbReference>
<dbReference type="EMBL" id="KQ030514">
    <property type="protein sequence ID" value="KJZ75923.1"/>
    <property type="molecule type" value="Genomic_DNA"/>
</dbReference>
<reference evidence="2 3" key="1">
    <citation type="journal article" date="2014" name="Genome Biol. Evol.">
        <title>Comparative genomics and transcriptomics analyses reveal divergent lifestyle features of nematode endoparasitic fungus Hirsutella minnesotensis.</title>
        <authorList>
            <person name="Lai Y."/>
            <person name="Liu K."/>
            <person name="Zhang X."/>
            <person name="Zhang X."/>
            <person name="Li K."/>
            <person name="Wang N."/>
            <person name="Shu C."/>
            <person name="Wu Y."/>
            <person name="Wang C."/>
            <person name="Bushley K.E."/>
            <person name="Xiang M."/>
            <person name="Liu X."/>
        </authorList>
    </citation>
    <scope>NUCLEOTIDE SEQUENCE [LARGE SCALE GENOMIC DNA]</scope>
    <source>
        <strain evidence="2 3">3608</strain>
    </source>
</reference>
<name>A0A0F7ZV35_9HYPO</name>
<dbReference type="OrthoDB" id="3830014at2759"/>
<dbReference type="InterPro" id="IPR013097">
    <property type="entry name" value="Dabb"/>
</dbReference>
<feature type="domain" description="Stress-response A/B barrel" evidence="1">
    <location>
        <begin position="5"/>
        <end position="102"/>
    </location>
</feature>
<dbReference type="SMART" id="SM00886">
    <property type="entry name" value="Dabb"/>
    <property type="match status" value="1"/>
</dbReference>
<dbReference type="PROSITE" id="PS51502">
    <property type="entry name" value="S_R_A_B_BARREL"/>
    <property type="match status" value="1"/>
</dbReference>
<sequence length="112" mass="12452">MANRVHRVTMFKLPKADDREKLMEQYKMVDSTSRKDGKPYILSLAVGPAEDDPRSQGFTLVCETQFASLADMKYYDDECAAHQKLKAAAKDLTIDGIMTVYFTPALTGGADP</sequence>
<evidence type="ECO:0000259" key="1">
    <source>
        <dbReference type="PROSITE" id="PS51502"/>
    </source>
</evidence>
<dbReference type="AlphaFoldDB" id="A0A0F7ZV35"/>
<dbReference type="InterPro" id="IPR011008">
    <property type="entry name" value="Dimeric_a/b-barrel"/>
</dbReference>
<proteinExistence type="predicted"/>
<accession>A0A0F7ZV35</accession>